<dbReference type="PATRIC" id="fig|1173022.3.peg.2380"/>
<dbReference type="InterPro" id="IPR027417">
    <property type="entry name" value="P-loop_NTPase"/>
</dbReference>
<keyword evidence="2" id="KW-1185">Reference proteome</keyword>
<dbReference type="STRING" id="1173022.Cri9333_2199"/>
<dbReference type="InterPro" id="IPR052736">
    <property type="entry name" value="Stf3_sulfotransferase"/>
</dbReference>
<sequence>MQSKTENMQSTGINHTPDDSYLDLLEEVDFNPVFIMGDHRSGTTLLYKTLVATECFNYVSAYNVIQYDQLLPNKVNQTQNQARQELEELMQSLGISDRIIDNVEATPDLPEEYGFILKNSGYESYLNPDNLPVFTQLCRKIQFVSVSDRPLLLKNPWCFPHFMYVKSVFPEAKFIFIHRHPIDVINSKLKATRSILATRNPYLVLLSEQYAQIFKNPMQRFVYRLLYSTYFDLGLRHVTKSAVQSTTYFLQNIDSLPKTDYVSVKYEDLCNEPEETILKILGFLGLKQRSTLAYNTLIKPRPVKLLPEVQGKYEQIRQKLQPYFAYHSYDT</sequence>
<dbReference type="Pfam" id="PF13469">
    <property type="entry name" value="Sulfotransfer_3"/>
    <property type="match status" value="1"/>
</dbReference>
<dbReference type="RefSeq" id="WP_015203185.1">
    <property type="nucleotide sequence ID" value="NC_019753.1"/>
</dbReference>
<dbReference type="Gene3D" id="3.40.50.300">
    <property type="entry name" value="P-loop containing nucleotide triphosphate hydrolases"/>
    <property type="match status" value="1"/>
</dbReference>
<evidence type="ECO:0000313" key="2">
    <source>
        <dbReference type="Proteomes" id="UP000010472"/>
    </source>
</evidence>
<gene>
    <name evidence="1" type="ORF">Cri9333_2199</name>
</gene>
<dbReference type="eggNOG" id="ENOG502Z7IQ">
    <property type="taxonomic scope" value="Bacteria"/>
</dbReference>
<protein>
    <recommendedName>
        <fullName evidence="3">Sulfotransferase</fullName>
    </recommendedName>
</protein>
<dbReference type="Proteomes" id="UP000010472">
    <property type="component" value="Chromosome"/>
</dbReference>
<dbReference type="SUPFAM" id="SSF52540">
    <property type="entry name" value="P-loop containing nucleoside triphosphate hydrolases"/>
    <property type="match status" value="1"/>
</dbReference>
<dbReference type="KEGG" id="cep:Cri9333_2199"/>
<evidence type="ECO:0008006" key="3">
    <source>
        <dbReference type="Google" id="ProtNLM"/>
    </source>
</evidence>
<dbReference type="EMBL" id="CP003620">
    <property type="protein sequence ID" value="AFZ13071.1"/>
    <property type="molecule type" value="Genomic_DNA"/>
</dbReference>
<name>K9VYP6_9CYAN</name>
<dbReference type="PANTHER" id="PTHR36451:SF1">
    <property type="entry name" value="OMEGA-HYDROXY-BETA-DIHYDROMENAQUINONE-9 SULFOTRANSFERASE STF3"/>
    <property type="match status" value="1"/>
</dbReference>
<dbReference type="HOGENOM" id="CLU_072541_0_0_3"/>
<dbReference type="PANTHER" id="PTHR36451">
    <property type="entry name" value="PAPS-DEPENDENT SULFOTRANSFERASE STF3"/>
    <property type="match status" value="1"/>
</dbReference>
<accession>K9VYP6</accession>
<reference evidence="1 2" key="1">
    <citation type="submission" date="2012-06" db="EMBL/GenBank/DDBJ databases">
        <title>Finished chromosome of genome of Crinalium epipsammum PCC 9333.</title>
        <authorList>
            <consortium name="US DOE Joint Genome Institute"/>
            <person name="Gugger M."/>
            <person name="Coursin T."/>
            <person name="Rippka R."/>
            <person name="Tandeau De Marsac N."/>
            <person name="Huntemann M."/>
            <person name="Wei C.-L."/>
            <person name="Han J."/>
            <person name="Detter J.C."/>
            <person name="Han C."/>
            <person name="Tapia R."/>
            <person name="Davenport K."/>
            <person name="Daligault H."/>
            <person name="Erkkila T."/>
            <person name="Gu W."/>
            <person name="Munk A.C.C."/>
            <person name="Teshima H."/>
            <person name="Xu Y."/>
            <person name="Chain P."/>
            <person name="Chen A."/>
            <person name="Krypides N."/>
            <person name="Mavromatis K."/>
            <person name="Markowitz V."/>
            <person name="Szeto E."/>
            <person name="Ivanova N."/>
            <person name="Mikhailova N."/>
            <person name="Ovchinnikova G."/>
            <person name="Pagani I."/>
            <person name="Pati A."/>
            <person name="Goodwin L."/>
            <person name="Peters L."/>
            <person name="Pitluck S."/>
            <person name="Woyke T."/>
            <person name="Kerfeld C."/>
        </authorList>
    </citation>
    <scope>NUCLEOTIDE SEQUENCE [LARGE SCALE GENOMIC DNA]</scope>
    <source>
        <strain evidence="1 2">PCC 9333</strain>
    </source>
</reference>
<evidence type="ECO:0000313" key="1">
    <source>
        <dbReference type="EMBL" id="AFZ13071.1"/>
    </source>
</evidence>
<proteinExistence type="predicted"/>
<dbReference type="AlphaFoldDB" id="K9VYP6"/>
<organism evidence="1 2">
    <name type="scientific">Crinalium epipsammum PCC 9333</name>
    <dbReference type="NCBI Taxonomy" id="1173022"/>
    <lineage>
        <taxon>Bacteria</taxon>
        <taxon>Bacillati</taxon>
        <taxon>Cyanobacteriota</taxon>
        <taxon>Cyanophyceae</taxon>
        <taxon>Gomontiellales</taxon>
        <taxon>Gomontiellaceae</taxon>
        <taxon>Crinalium</taxon>
    </lineage>
</organism>